<feature type="non-terminal residue" evidence="1">
    <location>
        <position position="385"/>
    </location>
</feature>
<dbReference type="EMBL" id="JAMZIH010002233">
    <property type="protein sequence ID" value="KAJ1677581.1"/>
    <property type="molecule type" value="Genomic_DNA"/>
</dbReference>
<gene>
    <name evidence="1" type="ORF">EV182_005872</name>
</gene>
<dbReference type="Proteomes" id="UP001145114">
    <property type="component" value="Unassembled WGS sequence"/>
</dbReference>
<evidence type="ECO:0000313" key="1">
    <source>
        <dbReference type="EMBL" id="KAJ1677581.1"/>
    </source>
</evidence>
<proteinExistence type="predicted"/>
<accession>A0ACC1HPH5</accession>
<name>A0ACC1HPH5_9FUNG</name>
<sequence>MESSRARQSDSRSRQGRAQREGGNELRLGRRRQRDQQHPQEDVSEASGGRRRVRYDNMTLEETRLRRRHEGQDNAGRRTWRPVPLDTEANRRNSVVLRRRLFNPEAEPAASPATAEPERRGRDVGTRLGERLRAARTPLGEQGPRQRERVMISSTPSHRIMWGMEDEDTEDSDAASDDNMVRTMDIEFGGSAADSGHPLRDQEEDGSDHNDDDNDDDPAGDLDLIEARRRELAAQVNASYAGLPTAIRQAREFVSRLGLAQAGVSTAAQILPDILAPGYLRVPLRVTESEMRSRLASMSAGSPWALPETSKDEGASGEEKLPVNSGVPVVYRPWATAKLKKGVPHVFNADKLGEDDPHYIHIPETSVSSRSAKNRELKFRVVETD</sequence>
<keyword evidence="2" id="KW-1185">Reference proteome</keyword>
<evidence type="ECO:0000313" key="2">
    <source>
        <dbReference type="Proteomes" id="UP001145114"/>
    </source>
</evidence>
<protein>
    <submittedName>
        <fullName evidence="1">Uncharacterized protein</fullName>
    </submittedName>
</protein>
<reference evidence="1" key="1">
    <citation type="submission" date="2022-06" db="EMBL/GenBank/DDBJ databases">
        <title>Phylogenomic reconstructions and comparative analyses of Kickxellomycotina fungi.</title>
        <authorList>
            <person name="Reynolds N.K."/>
            <person name="Stajich J.E."/>
            <person name="Barry K."/>
            <person name="Grigoriev I.V."/>
            <person name="Crous P."/>
            <person name="Smith M.E."/>
        </authorList>
    </citation>
    <scope>NUCLEOTIDE SEQUENCE</scope>
    <source>
        <strain evidence="1">RSA 2271</strain>
    </source>
</reference>
<organism evidence="1 2">
    <name type="scientific">Spiromyces aspiralis</name>
    <dbReference type="NCBI Taxonomy" id="68401"/>
    <lineage>
        <taxon>Eukaryota</taxon>
        <taxon>Fungi</taxon>
        <taxon>Fungi incertae sedis</taxon>
        <taxon>Zoopagomycota</taxon>
        <taxon>Kickxellomycotina</taxon>
        <taxon>Kickxellomycetes</taxon>
        <taxon>Kickxellales</taxon>
        <taxon>Kickxellaceae</taxon>
        <taxon>Spiromyces</taxon>
    </lineage>
</organism>
<comment type="caution">
    <text evidence="1">The sequence shown here is derived from an EMBL/GenBank/DDBJ whole genome shotgun (WGS) entry which is preliminary data.</text>
</comment>